<name>A0A0C2VKJ5_9BACL</name>
<organism evidence="2 3">
    <name type="scientific">Jeotgalibacillus soli</name>
    <dbReference type="NCBI Taxonomy" id="889306"/>
    <lineage>
        <taxon>Bacteria</taxon>
        <taxon>Bacillati</taxon>
        <taxon>Bacillota</taxon>
        <taxon>Bacilli</taxon>
        <taxon>Bacillales</taxon>
        <taxon>Caryophanaceae</taxon>
        <taxon>Jeotgalibacillus</taxon>
    </lineage>
</organism>
<reference evidence="2 3" key="1">
    <citation type="submission" date="2015-01" db="EMBL/GenBank/DDBJ databases">
        <title>Genome sequencing of Jeotgalibacillus soli.</title>
        <authorList>
            <person name="Goh K.M."/>
            <person name="Chan K.-G."/>
            <person name="Yaakop A.S."/>
            <person name="Ee R."/>
            <person name="Gan H.M."/>
            <person name="Chan C.S."/>
        </authorList>
    </citation>
    <scope>NUCLEOTIDE SEQUENCE [LARGE SCALE GENOMIC DNA]</scope>
    <source>
        <strain evidence="2 3">P9</strain>
    </source>
</reference>
<dbReference type="InterPro" id="IPR013022">
    <property type="entry name" value="Xyl_isomerase-like_TIM-brl"/>
</dbReference>
<proteinExistence type="predicted"/>
<dbReference type="AlphaFoldDB" id="A0A0C2VKJ5"/>
<dbReference type="Proteomes" id="UP000031938">
    <property type="component" value="Unassembled WGS sequence"/>
</dbReference>
<dbReference type="Pfam" id="PF01261">
    <property type="entry name" value="AP_endonuc_2"/>
    <property type="match status" value="1"/>
</dbReference>
<dbReference type="STRING" id="889306.KP78_08950"/>
<evidence type="ECO:0000313" key="2">
    <source>
        <dbReference type="EMBL" id="KIL49427.1"/>
    </source>
</evidence>
<dbReference type="PANTHER" id="PTHR12110:SF21">
    <property type="entry name" value="XYLOSE ISOMERASE-LIKE TIM BARREL DOMAIN-CONTAINING PROTEIN"/>
    <property type="match status" value="1"/>
</dbReference>
<evidence type="ECO:0000259" key="1">
    <source>
        <dbReference type="Pfam" id="PF01261"/>
    </source>
</evidence>
<comment type="caution">
    <text evidence="2">The sequence shown here is derived from an EMBL/GenBank/DDBJ whole genome shotgun (WGS) entry which is preliminary data.</text>
</comment>
<dbReference type="InterPro" id="IPR036237">
    <property type="entry name" value="Xyl_isomerase-like_sf"/>
</dbReference>
<feature type="domain" description="Xylose isomerase-like TIM barrel" evidence="1">
    <location>
        <begin position="25"/>
        <end position="315"/>
    </location>
</feature>
<dbReference type="PATRIC" id="fig|889306.3.peg.898"/>
<keyword evidence="3" id="KW-1185">Reference proteome</keyword>
<dbReference type="EMBL" id="JXRP01000009">
    <property type="protein sequence ID" value="KIL49427.1"/>
    <property type="molecule type" value="Genomic_DNA"/>
</dbReference>
<sequence>MTGGFIVRLGVFTVLYQDLEFEVMLDKVVELGLESVELGTGNYPGNAHCDPGQLLKNPEKIKQLQKAIEERNLTISGLSCQGNPLHPNKEIAEEHHNTWRQTVQLAKELNVDVINCFSGCPGDSPNAVNPNWVTCSWPPEYMEIKKWQWDEVVVPYWKRESEYAASHGINKIALEMHPGFVVYNPETVVELNKRAGSNIGANFDPSHLIWQGIDPVKALKYLGGKGLVHHFHAKDTYLDTSNIEINGVLDTKHYGEILDRAWTFRTVGYGQSGQVWKDMISTLRAIGYDKPVSIEHEDMLASTDEGLKKAIEFLNGIMFKEKPGEMWWS</sequence>
<protein>
    <recommendedName>
        <fullName evidence="1">Xylose isomerase-like TIM barrel domain-containing protein</fullName>
    </recommendedName>
</protein>
<dbReference type="PANTHER" id="PTHR12110">
    <property type="entry name" value="HYDROXYPYRUVATE ISOMERASE"/>
    <property type="match status" value="1"/>
</dbReference>
<dbReference type="InterPro" id="IPR050312">
    <property type="entry name" value="IolE/XylAMocC-like"/>
</dbReference>
<dbReference type="Gene3D" id="3.20.20.150">
    <property type="entry name" value="Divalent-metal-dependent TIM barrel enzymes"/>
    <property type="match status" value="1"/>
</dbReference>
<dbReference type="SUPFAM" id="SSF51658">
    <property type="entry name" value="Xylose isomerase-like"/>
    <property type="match status" value="1"/>
</dbReference>
<evidence type="ECO:0000313" key="3">
    <source>
        <dbReference type="Proteomes" id="UP000031938"/>
    </source>
</evidence>
<gene>
    <name evidence="2" type="ORF">KP78_08950</name>
</gene>
<accession>A0A0C2VKJ5</accession>